<comment type="subcellular location">
    <subcellularLocation>
        <location evidence="4">Secreted</location>
    </subcellularLocation>
</comment>
<evidence type="ECO:0000313" key="7">
    <source>
        <dbReference type="Proteomes" id="UP001153269"/>
    </source>
</evidence>
<dbReference type="GO" id="GO:0008009">
    <property type="term" value="F:chemokine activity"/>
    <property type="evidence" value="ECO:0007669"/>
    <property type="project" value="InterPro"/>
</dbReference>
<dbReference type="CDD" id="cd00272">
    <property type="entry name" value="Chemokine_CC"/>
    <property type="match status" value="1"/>
</dbReference>
<accession>A0A9N7YX02</accession>
<dbReference type="SMART" id="SM00199">
    <property type="entry name" value="SCY"/>
    <property type="match status" value="1"/>
</dbReference>
<evidence type="ECO:0000313" key="6">
    <source>
        <dbReference type="EMBL" id="CAB1443035.1"/>
    </source>
</evidence>
<keyword evidence="3" id="KW-1015">Disulfide bond</keyword>
<organism evidence="6 7">
    <name type="scientific">Pleuronectes platessa</name>
    <name type="common">European plaice</name>
    <dbReference type="NCBI Taxonomy" id="8262"/>
    <lineage>
        <taxon>Eukaryota</taxon>
        <taxon>Metazoa</taxon>
        <taxon>Chordata</taxon>
        <taxon>Craniata</taxon>
        <taxon>Vertebrata</taxon>
        <taxon>Euteleostomi</taxon>
        <taxon>Actinopterygii</taxon>
        <taxon>Neopterygii</taxon>
        <taxon>Teleostei</taxon>
        <taxon>Neoteleostei</taxon>
        <taxon>Acanthomorphata</taxon>
        <taxon>Carangaria</taxon>
        <taxon>Pleuronectiformes</taxon>
        <taxon>Pleuronectoidei</taxon>
        <taxon>Pleuronectidae</taxon>
        <taxon>Pleuronectes</taxon>
    </lineage>
</organism>
<reference evidence="6" key="1">
    <citation type="submission" date="2020-03" db="EMBL/GenBank/DDBJ databases">
        <authorList>
            <person name="Weist P."/>
        </authorList>
    </citation>
    <scope>NUCLEOTIDE SEQUENCE</scope>
</reference>
<comment type="caution">
    <text evidence="6">The sequence shown here is derived from an EMBL/GenBank/DDBJ whole genome shotgun (WGS) entry which is preliminary data.</text>
</comment>
<evidence type="ECO:0000256" key="1">
    <source>
        <dbReference type="ARBA" id="ARBA00010868"/>
    </source>
</evidence>
<sequence>MGTLTVCVSVLLLLMMTLSESSRLNACCTQYHEKPIPVRFLRCYTIQEVTHFCNLKAVIFKTVKKRLVCANPDSGWVQRAMESVPECFLNKHRIGR</sequence>
<dbReference type="PANTHER" id="PTHR12015">
    <property type="entry name" value="SMALL INDUCIBLE CYTOKINE A"/>
    <property type="match status" value="1"/>
</dbReference>
<keyword evidence="4" id="KW-0145">Chemotaxis</keyword>
<dbReference type="Pfam" id="PF00048">
    <property type="entry name" value="IL8"/>
    <property type="match status" value="1"/>
</dbReference>
<keyword evidence="4" id="KW-0964">Secreted</keyword>
<dbReference type="AlphaFoldDB" id="A0A9N7YX02"/>
<evidence type="ECO:0000259" key="5">
    <source>
        <dbReference type="SMART" id="SM00199"/>
    </source>
</evidence>
<dbReference type="Proteomes" id="UP001153269">
    <property type="component" value="Unassembled WGS sequence"/>
</dbReference>
<comment type="similarity">
    <text evidence="1 4">Belongs to the intercrine beta (chemokine CC) family.</text>
</comment>
<dbReference type="SUPFAM" id="SSF54117">
    <property type="entry name" value="Interleukin 8-like chemokines"/>
    <property type="match status" value="1"/>
</dbReference>
<keyword evidence="2 4" id="KW-0202">Cytokine</keyword>
<dbReference type="InterPro" id="IPR000827">
    <property type="entry name" value="Chemokine_CC_CS"/>
</dbReference>
<feature type="chain" id="PRO_5040537072" description="C-C motif chemokine" evidence="4">
    <location>
        <begin position="22"/>
        <end position="96"/>
    </location>
</feature>
<proteinExistence type="inferred from homology"/>
<dbReference type="InterPro" id="IPR036048">
    <property type="entry name" value="Interleukin_8-like_sf"/>
</dbReference>
<dbReference type="PROSITE" id="PS00472">
    <property type="entry name" value="SMALL_CYTOKINES_CC"/>
    <property type="match status" value="1"/>
</dbReference>
<protein>
    <recommendedName>
        <fullName evidence="4">C-C motif chemokine</fullName>
    </recommendedName>
</protein>
<dbReference type="InterPro" id="IPR001811">
    <property type="entry name" value="Chemokine_IL8-like_dom"/>
</dbReference>
<evidence type="ECO:0000256" key="4">
    <source>
        <dbReference type="RuleBase" id="RU361150"/>
    </source>
</evidence>
<evidence type="ECO:0000256" key="3">
    <source>
        <dbReference type="ARBA" id="ARBA00023157"/>
    </source>
</evidence>
<dbReference type="Gene3D" id="2.40.50.40">
    <property type="match status" value="1"/>
</dbReference>
<dbReference type="GO" id="GO:0006955">
    <property type="term" value="P:immune response"/>
    <property type="evidence" value="ECO:0007669"/>
    <property type="project" value="InterPro"/>
</dbReference>
<dbReference type="InterPro" id="IPR039809">
    <property type="entry name" value="Chemokine_b/g/d"/>
</dbReference>
<gene>
    <name evidence="6" type="ORF">PLEPLA_LOCUS30750</name>
</gene>
<evidence type="ECO:0000256" key="2">
    <source>
        <dbReference type="ARBA" id="ARBA00022514"/>
    </source>
</evidence>
<dbReference type="GO" id="GO:0005615">
    <property type="term" value="C:extracellular space"/>
    <property type="evidence" value="ECO:0007669"/>
    <property type="project" value="UniProtKB-KW"/>
</dbReference>
<name>A0A9N7YX02_PLEPL</name>
<feature type="domain" description="Chemokine interleukin-8-like" evidence="5">
    <location>
        <begin position="24"/>
        <end position="84"/>
    </location>
</feature>
<dbReference type="EMBL" id="CADEAL010002990">
    <property type="protein sequence ID" value="CAB1443035.1"/>
    <property type="molecule type" value="Genomic_DNA"/>
</dbReference>
<feature type="signal peptide" evidence="4">
    <location>
        <begin position="1"/>
        <end position="21"/>
    </location>
</feature>
<keyword evidence="4" id="KW-0732">Signal</keyword>
<keyword evidence="7" id="KW-1185">Reference proteome</keyword>